<evidence type="ECO:0000313" key="3">
    <source>
        <dbReference type="Proteomes" id="UP001642464"/>
    </source>
</evidence>
<dbReference type="Proteomes" id="UP001642464">
    <property type="component" value="Unassembled WGS sequence"/>
</dbReference>
<gene>
    <name evidence="2" type="ORF">SCF082_LOCUS5914</name>
</gene>
<protein>
    <submittedName>
        <fullName evidence="2">Serine/threonine-protein phosphatase</fullName>
    </submittedName>
</protein>
<evidence type="ECO:0000313" key="2">
    <source>
        <dbReference type="EMBL" id="CAK8999088.1"/>
    </source>
</evidence>
<dbReference type="EMBL" id="CAXAMM010003242">
    <property type="protein sequence ID" value="CAK8999088.1"/>
    <property type="molecule type" value="Genomic_DNA"/>
</dbReference>
<accession>A0ABP0I925</accession>
<comment type="caution">
    <text evidence="2">The sequence shown here is derived from an EMBL/GenBank/DDBJ whole genome shotgun (WGS) entry which is preliminary data.</text>
</comment>
<keyword evidence="3" id="KW-1185">Reference proteome</keyword>
<evidence type="ECO:0000256" key="1">
    <source>
        <dbReference type="SAM" id="MobiDB-lite"/>
    </source>
</evidence>
<feature type="compositionally biased region" description="Basic residues" evidence="1">
    <location>
        <begin position="1"/>
        <end position="11"/>
    </location>
</feature>
<feature type="non-terminal residue" evidence="2">
    <location>
        <position position="202"/>
    </location>
</feature>
<sequence length="202" mass="21710">MFGKGKTKGKNAKGLAAPKASSWAIQGGAADKIIVAEPPSKRRKGDGKDGKGKGKDGKDGKNLIEDKKVDNELQKNQATDAQIEAICELLRSNKVDQALQLMQKELGDVAKANSISVKQLGQLVSGVGLRTPQELALRFFDAVDALGLPKFPTYGAHAYFSRYARWALREFLSEAESAVEQAVSTPAHVLEKTGVCIPMMEA</sequence>
<feature type="region of interest" description="Disordered" evidence="1">
    <location>
        <begin position="1"/>
        <end position="71"/>
    </location>
</feature>
<feature type="compositionally biased region" description="Basic and acidic residues" evidence="1">
    <location>
        <begin position="46"/>
        <end position="71"/>
    </location>
</feature>
<name>A0ABP0I925_9DINO</name>
<proteinExistence type="predicted"/>
<organism evidence="2 3">
    <name type="scientific">Durusdinium trenchii</name>
    <dbReference type="NCBI Taxonomy" id="1381693"/>
    <lineage>
        <taxon>Eukaryota</taxon>
        <taxon>Sar</taxon>
        <taxon>Alveolata</taxon>
        <taxon>Dinophyceae</taxon>
        <taxon>Suessiales</taxon>
        <taxon>Symbiodiniaceae</taxon>
        <taxon>Durusdinium</taxon>
    </lineage>
</organism>
<reference evidence="2 3" key="1">
    <citation type="submission" date="2024-02" db="EMBL/GenBank/DDBJ databases">
        <authorList>
            <person name="Chen Y."/>
            <person name="Shah S."/>
            <person name="Dougan E. K."/>
            <person name="Thang M."/>
            <person name="Chan C."/>
        </authorList>
    </citation>
    <scope>NUCLEOTIDE SEQUENCE [LARGE SCALE GENOMIC DNA]</scope>
</reference>